<dbReference type="CDD" id="cd07548">
    <property type="entry name" value="P-type_ATPase-Cd_Zn_Co_like"/>
    <property type="match status" value="1"/>
</dbReference>
<comment type="subcellular location">
    <subcellularLocation>
        <location evidence="1">Cell membrane</location>
        <topology evidence="1">Multi-pass membrane protein</topology>
    </subcellularLocation>
</comment>
<dbReference type="CDD" id="cd00371">
    <property type="entry name" value="HMA"/>
    <property type="match status" value="2"/>
</dbReference>
<dbReference type="OrthoDB" id="9760364at2"/>
<dbReference type="Gene3D" id="3.30.70.100">
    <property type="match status" value="2"/>
</dbReference>
<gene>
    <name evidence="13" type="primary">cadA</name>
    <name evidence="13" type="ORF">NCTC503_02328</name>
</gene>
<keyword evidence="6 11" id="KW-0067">ATP-binding</keyword>
<reference evidence="13 14" key="1">
    <citation type="submission" date="2019-05" db="EMBL/GenBank/DDBJ databases">
        <authorList>
            <consortium name="Pathogen Informatics"/>
        </authorList>
    </citation>
    <scope>NUCLEOTIDE SEQUENCE [LARGE SCALE GENOMIC DNA]</scope>
    <source>
        <strain evidence="13 14">NCTC503</strain>
    </source>
</reference>
<dbReference type="InterPro" id="IPR051014">
    <property type="entry name" value="Cation_Transport_ATPase_IB"/>
</dbReference>
<dbReference type="NCBIfam" id="TIGR01525">
    <property type="entry name" value="ATPase-IB_hvy"/>
    <property type="match status" value="1"/>
</dbReference>
<dbReference type="EC" id="7.2.2.21" evidence="9"/>
<keyword evidence="5 11" id="KW-0547">Nucleotide-binding</keyword>
<evidence type="ECO:0000313" key="13">
    <source>
        <dbReference type="EMBL" id="VTQ94467.1"/>
    </source>
</evidence>
<dbReference type="PANTHER" id="PTHR48085">
    <property type="entry name" value="CADMIUM/ZINC-TRANSPORTING ATPASE HMA2-RELATED"/>
    <property type="match status" value="1"/>
</dbReference>
<keyword evidence="14" id="KW-1185">Reference proteome</keyword>
<dbReference type="GO" id="GO:0005524">
    <property type="term" value="F:ATP binding"/>
    <property type="evidence" value="ECO:0007669"/>
    <property type="project" value="UniProtKB-UniRule"/>
</dbReference>
<feature type="transmembrane region" description="Helical" evidence="11">
    <location>
        <begin position="206"/>
        <end position="225"/>
    </location>
</feature>
<feature type="transmembrane region" description="Helical" evidence="11">
    <location>
        <begin position="438"/>
        <end position="459"/>
    </location>
</feature>
<evidence type="ECO:0000256" key="4">
    <source>
        <dbReference type="ARBA" id="ARBA00022692"/>
    </source>
</evidence>
<name>A0A4V6KEK3_HATHI</name>
<dbReference type="KEGG" id="hhw:NCTC503_02328"/>
<comment type="similarity">
    <text evidence="2 11">Belongs to the cation transport ATPase (P-type) (TC 3.A.3) family. Type IB subfamily.</text>
</comment>
<evidence type="ECO:0000256" key="3">
    <source>
        <dbReference type="ARBA" id="ARBA00022539"/>
    </source>
</evidence>
<dbReference type="InterPro" id="IPR018303">
    <property type="entry name" value="ATPase_P-typ_P_site"/>
</dbReference>
<sequence length="789" mass="85859">MSEKRDFKFILKGLDCANCAAKIEERVKNLSTVESAVLNFSTSLLTVTIKQGVNKEIVTSEIEAIVKKLEPDVEIIETVKNSKSTSKMSLILEGLHCANCAAKIESKVNNLEAVKEASFNFSNSTLNIEFEKFISRDELFNSVKNIVDSTEPGVKVKYKNTSTKTTTKQKLDKSYVVDKNTLIRLSLGTILFIIGLIMKFDFYPKLAIFLVSYILIGKNVLLKALSNIKKGDVFDENFLMTIATIGAFAIKDFPEAVAVMLFYEVGETFQDIAVNRSRNSIADLMDIRPDKANLKIGDSIEEVSPEDVSIGDIIVIKPYEKVPLDGFILDGDSSMDTSALTGESLPRDVKKGDEILSGFINKNGVLTLKVTKDFSESTVSKILDLVENAGSKKAETEKFITKFARVYTPLVVMAAIALAFIPPMIIKDSNLLDWVQRALSFLVVSCPCALVISVPLGFFGGIGAASKSGVLVKGSNYLEALNDLETVVFDKTGTLTKGVFEVNNLYPAEGIKKEDLLKYAALCEAYSSHPIGTSIIKAYGKKVEKDKLKNYEEIPGHGIKTEFDGKTILTGNSKLMNKFGVNFIPSKDIGTSVYVAVDNNFFGSITISDKIKEDAKDAISMLKSYGIKNLVMLTGDNKTTAENVANTLDITEVHAELLPGDKVSIFENIMAKKSPKAKVAFIGDGINDAPVLARADVGFAMGGLGSDAAIEAADVVIMTDEPSKISNSIKIAKFTRKIVTENIYFALGVKLIVLLLIALGLATMWAAVFADVGVALLAVMNSMRVLKVK</sequence>
<evidence type="ECO:0000256" key="10">
    <source>
        <dbReference type="ARBA" id="ARBA00049338"/>
    </source>
</evidence>
<dbReference type="Pfam" id="PF00702">
    <property type="entry name" value="Hydrolase"/>
    <property type="match status" value="1"/>
</dbReference>
<organism evidence="13 14">
    <name type="scientific">Hathewaya histolytica</name>
    <name type="common">Clostridium histolyticum</name>
    <dbReference type="NCBI Taxonomy" id="1498"/>
    <lineage>
        <taxon>Bacteria</taxon>
        <taxon>Bacillati</taxon>
        <taxon>Bacillota</taxon>
        <taxon>Clostridia</taxon>
        <taxon>Eubacteriales</taxon>
        <taxon>Clostridiaceae</taxon>
        <taxon>Hathewaya</taxon>
    </lineage>
</organism>
<dbReference type="GO" id="GO:0008551">
    <property type="term" value="F:P-type cadmium transporter activity"/>
    <property type="evidence" value="ECO:0007669"/>
    <property type="project" value="UniProtKB-EC"/>
</dbReference>
<dbReference type="GO" id="GO:0016887">
    <property type="term" value="F:ATP hydrolysis activity"/>
    <property type="evidence" value="ECO:0007669"/>
    <property type="project" value="InterPro"/>
</dbReference>
<dbReference type="SUPFAM" id="SSF56784">
    <property type="entry name" value="HAD-like"/>
    <property type="match status" value="1"/>
</dbReference>
<dbReference type="Gene3D" id="3.40.50.1000">
    <property type="entry name" value="HAD superfamily/HAD-like"/>
    <property type="match status" value="1"/>
</dbReference>
<evidence type="ECO:0000256" key="6">
    <source>
        <dbReference type="ARBA" id="ARBA00022840"/>
    </source>
</evidence>
<evidence type="ECO:0000256" key="9">
    <source>
        <dbReference type="ARBA" id="ARBA00039103"/>
    </source>
</evidence>
<dbReference type="NCBIfam" id="TIGR01512">
    <property type="entry name" value="ATPase-IB2_Cd"/>
    <property type="match status" value="1"/>
</dbReference>
<evidence type="ECO:0000256" key="1">
    <source>
        <dbReference type="ARBA" id="ARBA00004651"/>
    </source>
</evidence>
<feature type="domain" description="HMA" evidence="12">
    <location>
        <begin position="5"/>
        <end position="74"/>
    </location>
</feature>
<dbReference type="InterPro" id="IPR008250">
    <property type="entry name" value="ATPase_P-typ_transduc_dom_A_sf"/>
</dbReference>
<keyword evidence="11" id="KW-1003">Cell membrane</keyword>
<dbReference type="InterPro" id="IPR059000">
    <property type="entry name" value="ATPase_P-type_domA"/>
</dbReference>
<keyword evidence="13" id="KW-0378">Hydrolase</keyword>
<dbReference type="Proteomes" id="UP000308489">
    <property type="component" value="Chromosome 1"/>
</dbReference>
<dbReference type="InterPro" id="IPR036163">
    <property type="entry name" value="HMA_dom_sf"/>
</dbReference>
<evidence type="ECO:0000256" key="11">
    <source>
        <dbReference type="RuleBase" id="RU362081"/>
    </source>
</evidence>
<dbReference type="InterPro" id="IPR036412">
    <property type="entry name" value="HAD-like_sf"/>
</dbReference>
<dbReference type="EMBL" id="LR590481">
    <property type="protein sequence ID" value="VTQ94467.1"/>
    <property type="molecule type" value="Genomic_DNA"/>
</dbReference>
<dbReference type="FunFam" id="2.70.150.10:FF:000002">
    <property type="entry name" value="Copper-transporting ATPase 1, putative"/>
    <property type="match status" value="1"/>
</dbReference>
<dbReference type="PANTHER" id="PTHR48085:SF5">
    <property type="entry name" value="CADMIUM_ZINC-TRANSPORTING ATPASE HMA4-RELATED"/>
    <property type="match status" value="1"/>
</dbReference>
<feature type="transmembrane region" description="Helical" evidence="11">
    <location>
        <begin position="743"/>
        <end position="762"/>
    </location>
</feature>
<dbReference type="AlphaFoldDB" id="A0A4V6KEK3"/>
<accession>A0A4V6KEK3</accession>
<keyword evidence="4 11" id="KW-0812">Transmembrane</keyword>
<evidence type="ECO:0000256" key="2">
    <source>
        <dbReference type="ARBA" id="ARBA00006024"/>
    </source>
</evidence>
<dbReference type="GO" id="GO:0005886">
    <property type="term" value="C:plasma membrane"/>
    <property type="evidence" value="ECO:0007669"/>
    <property type="project" value="UniProtKB-SubCell"/>
</dbReference>
<dbReference type="InterPro" id="IPR006121">
    <property type="entry name" value="HMA_dom"/>
</dbReference>
<evidence type="ECO:0000256" key="8">
    <source>
        <dbReference type="ARBA" id="ARBA00023136"/>
    </source>
</evidence>
<dbReference type="PROSITE" id="PS50846">
    <property type="entry name" value="HMA_2"/>
    <property type="match status" value="2"/>
</dbReference>
<dbReference type="InterPro" id="IPR023214">
    <property type="entry name" value="HAD_sf"/>
</dbReference>
<dbReference type="NCBIfam" id="TIGR01494">
    <property type="entry name" value="ATPase_P-type"/>
    <property type="match status" value="1"/>
</dbReference>
<dbReference type="Gene3D" id="3.40.1110.10">
    <property type="entry name" value="Calcium-transporting ATPase, cytoplasmic domain N"/>
    <property type="match status" value="1"/>
</dbReference>
<dbReference type="InterPro" id="IPR027256">
    <property type="entry name" value="P-typ_ATPase_IB"/>
</dbReference>
<dbReference type="Pfam" id="PF00122">
    <property type="entry name" value="E1-E2_ATPase"/>
    <property type="match status" value="1"/>
</dbReference>
<dbReference type="Gene3D" id="2.70.150.10">
    <property type="entry name" value="Calcium-transporting ATPase, cytoplasmic transduction domain A"/>
    <property type="match status" value="1"/>
</dbReference>
<keyword evidence="11" id="KW-0479">Metal-binding</keyword>
<dbReference type="InterPro" id="IPR023299">
    <property type="entry name" value="ATPase_P-typ_cyto_dom_N"/>
</dbReference>
<keyword evidence="7 11" id="KW-1133">Transmembrane helix</keyword>
<feature type="domain" description="HMA" evidence="12">
    <location>
        <begin position="86"/>
        <end position="155"/>
    </location>
</feature>
<dbReference type="Pfam" id="PF00403">
    <property type="entry name" value="HMA"/>
    <property type="match status" value="2"/>
</dbReference>
<dbReference type="SUPFAM" id="SSF81665">
    <property type="entry name" value="Calcium ATPase, transmembrane domain M"/>
    <property type="match status" value="1"/>
</dbReference>
<dbReference type="GO" id="GO:0046872">
    <property type="term" value="F:metal ion binding"/>
    <property type="evidence" value="ECO:0007669"/>
    <property type="project" value="UniProtKB-KW"/>
</dbReference>
<evidence type="ECO:0000256" key="5">
    <source>
        <dbReference type="ARBA" id="ARBA00022741"/>
    </source>
</evidence>
<feature type="transmembrane region" description="Helical" evidence="11">
    <location>
        <begin position="406"/>
        <end position="426"/>
    </location>
</feature>
<comment type="catalytic activity">
    <reaction evidence="10">
        <text>Cd(2+)(in) + ATP + H2O = Cd(2+)(out) + ADP + phosphate + H(+)</text>
        <dbReference type="Rhea" id="RHEA:12132"/>
        <dbReference type="ChEBI" id="CHEBI:15377"/>
        <dbReference type="ChEBI" id="CHEBI:15378"/>
        <dbReference type="ChEBI" id="CHEBI:30616"/>
        <dbReference type="ChEBI" id="CHEBI:43474"/>
        <dbReference type="ChEBI" id="CHEBI:48775"/>
        <dbReference type="ChEBI" id="CHEBI:456216"/>
        <dbReference type="EC" id="7.2.2.21"/>
    </reaction>
</comment>
<dbReference type="PROSITE" id="PS00154">
    <property type="entry name" value="ATPASE_E1_E2"/>
    <property type="match status" value="1"/>
</dbReference>
<feature type="transmembrane region" description="Helical" evidence="11">
    <location>
        <begin position="182"/>
        <end position="200"/>
    </location>
</feature>
<evidence type="ECO:0000313" key="14">
    <source>
        <dbReference type="Proteomes" id="UP000308489"/>
    </source>
</evidence>
<dbReference type="PRINTS" id="PR00941">
    <property type="entry name" value="CDATPASE"/>
</dbReference>
<proteinExistence type="inferred from homology"/>
<protein>
    <recommendedName>
        <fullName evidence="9">Cd(2+)-exporting ATPase</fullName>
        <ecNumber evidence="9">7.2.2.21</ecNumber>
    </recommendedName>
</protein>
<keyword evidence="3" id="KW-0104">Cadmium</keyword>
<dbReference type="PRINTS" id="PR00119">
    <property type="entry name" value="CATATPASE"/>
</dbReference>
<dbReference type="SUPFAM" id="SSF81653">
    <property type="entry name" value="Calcium ATPase, transduction domain A"/>
    <property type="match status" value="1"/>
</dbReference>
<evidence type="ECO:0000259" key="12">
    <source>
        <dbReference type="PROSITE" id="PS50846"/>
    </source>
</evidence>
<dbReference type="RefSeq" id="WP_138210864.1">
    <property type="nucleotide sequence ID" value="NZ_CBCRUQ010000002.1"/>
</dbReference>
<dbReference type="SUPFAM" id="SSF55008">
    <property type="entry name" value="HMA, heavy metal-associated domain"/>
    <property type="match status" value="2"/>
</dbReference>
<evidence type="ECO:0000256" key="7">
    <source>
        <dbReference type="ARBA" id="ARBA00022989"/>
    </source>
</evidence>
<keyword evidence="8 11" id="KW-0472">Membrane</keyword>
<dbReference type="InterPro" id="IPR001757">
    <property type="entry name" value="P_typ_ATPase"/>
</dbReference>
<dbReference type="InterPro" id="IPR023298">
    <property type="entry name" value="ATPase_P-typ_TM_dom_sf"/>
</dbReference>